<dbReference type="InterPro" id="IPR045633">
    <property type="entry name" value="DUF6414"/>
</dbReference>
<name>X1EVY0_9ZZZZ</name>
<dbReference type="EMBL" id="BARU01003191">
    <property type="protein sequence ID" value="GAH21339.1"/>
    <property type="molecule type" value="Genomic_DNA"/>
</dbReference>
<dbReference type="AlphaFoldDB" id="X1EVY0"/>
<feature type="non-terminal residue" evidence="1">
    <location>
        <position position="1"/>
    </location>
</feature>
<dbReference type="Pfam" id="PF19952">
    <property type="entry name" value="DUF6414"/>
    <property type="match status" value="1"/>
</dbReference>
<reference evidence="1" key="1">
    <citation type="journal article" date="2014" name="Front. Microbiol.">
        <title>High frequency of phylogenetically diverse reductive dehalogenase-homologous genes in deep subseafloor sedimentary metagenomes.</title>
        <authorList>
            <person name="Kawai M."/>
            <person name="Futagami T."/>
            <person name="Toyoda A."/>
            <person name="Takaki Y."/>
            <person name="Nishi S."/>
            <person name="Hori S."/>
            <person name="Arai W."/>
            <person name="Tsubouchi T."/>
            <person name="Morono Y."/>
            <person name="Uchiyama I."/>
            <person name="Ito T."/>
            <person name="Fujiyama A."/>
            <person name="Inagaki F."/>
            <person name="Takami H."/>
        </authorList>
    </citation>
    <scope>NUCLEOTIDE SEQUENCE</scope>
    <source>
        <strain evidence="1">Expedition CK06-06</strain>
    </source>
</reference>
<comment type="caution">
    <text evidence="1">The sequence shown here is derived from an EMBL/GenBank/DDBJ whole genome shotgun (WGS) entry which is preliminary data.</text>
</comment>
<gene>
    <name evidence="1" type="ORF">S03H2_07049</name>
</gene>
<protein>
    <submittedName>
        <fullName evidence="1">Uncharacterized protein</fullName>
    </submittedName>
</protein>
<sequence>TFNNNDEFKFISYLNPNYFRVSKEQIIGELNLFCKIQRKLNKDEKIELFKIVPSLDIFKFNKQQKINLKNVKIPDDLRDTIKSPAAIVIPIAIFR</sequence>
<evidence type="ECO:0000313" key="1">
    <source>
        <dbReference type="EMBL" id="GAH21339.1"/>
    </source>
</evidence>
<organism evidence="1">
    <name type="scientific">marine sediment metagenome</name>
    <dbReference type="NCBI Taxonomy" id="412755"/>
    <lineage>
        <taxon>unclassified sequences</taxon>
        <taxon>metagenomes</taxon>
        <taxon>ecological metagenomes</taxon>
    </lineage>
</organism>
<proteinExistence type="predicted"/>
<accession>X1EVY0</accession>